<evidence type="ECO:0000313" key="5">
    <source>
        <dbReference type="Proteomes" id="UP000464915"/>
    </source>
</evidence>
<organism evidence="2 4">
    <name type="scientific">Lactobacillus crispatus</name>
    <dbReference type="NCBI Taxonomy" id="47770"/>
    <lineage>
        <taxon>Bacteria</taxon>
        <taxon>Bacillati</taxon>
        <taxon>Bacillota</taxon>
        <taxon>Bacilli</taxon>
        <taxon>Lactobacillales</taxon>
        <taxon>Lactobacillaceae</taxon>
        <taxon>Lactobacillus</taxon>
    </lineage>
</organism>
<keyword evidence="1" id="KW-0812">Transmembrane</keyword>
<dbReference type="Proteomes" id="UP000464915">
    <property type="component" value="Plasmid unnamed"/>
</dbReference>
<dbReference type="EMBL" id="CP047143">
    <property type="protein sequence ID" value="QHQ69076.1"/>
    <property type="molecule type" value="Genomic_DNA"/>
</dbReference>
<proteinExistence type="predicted"/>
<reference evidence="2 4" key="1">
    <citation type="submission" date="2019-09" db="EMBL/GenBank/DDBJ databases">
        <title>Comparative analysis of L. crispatus genomes revealed niche specific adaptation to different host and body sites.</title>
        <authorList>
            <person name="Pan M."/>
            <person name="Hidalgo-Cantabrana C."/>
            <person name="Barrangou R."/>
        </authorList>
    </citation>
    <scope>NUCLEOTIDE SEQUENCE [LARGE SCALE GENOMIC DNA]</scope>
    <source>
        <strain evidence="2 4">NCK973</strain>
    </source>
</reference>
<geneLocation type="plasmid" evidence="3 5">
    <name>unnamed</name>
</geneLocation>
<feature type="transmembrane region" description="Helical" evidence="1">
    <location>
        <begin position="20"/>
        <end position="37"/>
    </location>
</feature>
<accession>A0AAN5W6C6</accession>
<sequence>MKMFFLANSILQGSLTGMANRSVIVGAILAFLLLVRLIRGMKDDDSKKVNSSLIGIVCIMLAIVLAL</sequence>
<dbReference type="AlphaFoldDB" id="A0AAN5W6C6"/>
<protein>
    <submittedName>
        <fullName evidence="2">Uncharacterized protein</fullName>
    </submittedName>
</protein>
<name>A0AAN5W6C6_9LACO</name>
<feature type="transmembrane region" description="Helical" evidence="1">
    <location>
        <begin position="49"/>
        <end position="66"/>
    </location>
</feature>
<dbReference type="RefSeq" id="WP_065989241.1">
    <property type="nucleotide sequence ID" value="NZ_CP047143.1"/>
</dbReference>
<gene>
    <name evidence="2" type="ORF">F1C02_05700</name>
    <name evidence="3" type="ORF">GSR61_10845</name>
</gene>
<evidence type="ECO:0000313" key="4">
    <source>
        <dbReference type="Proteomes" id="UP000322051"/>
    </source>
</evidence>
<dbReference type="EMBL" id="VUAO01000012">
    <property type="protein sequence ID" value="KAA8797963.1"/>
    <property type="molecule type" value="Genomic_DNA"/>
</dbReference>
<keyword evidence="1" id="KW-1133">Transmembrane helix</keyword>
<evidence type="ECO:0000313" key="3">
    <source>
        <dbReference type="EMBL" id="QHQ69076.1"/>
    </source>
</evidence>
<reference evidence="3 5" key="2">
    <citation type="submission" date="2019-12" db="EMBL/GenBank/DDBJ databases">
        <title>Complete Genome Sequences of Lactobacillus strains, C25 and P38, Isolated from Chicken Cecum.</title>
        <authorList>
            <person name="Hassan H.M."/>
            <person name="Mendoza M."/>
            <person name="Rezvani M."/>
            <person name="Koci M.D."/>
            <person name="Dickey A.N."/>
            <person name="Scholl E.H."/>
        </authorList>
    </citation>
    <scope>NUCLEOTIDE SEQUENCE [LARGE SCALE GENOMIC DNA]</scope>
    <source>
        <strain evidence="3 5">C25</strain>
        <plasmid evidence="3 5">unnamed</plasmid>
    </source>
</reference>
<dbReference type="Proteomes" id="UP000322051">
    <property type="component" value="Unassembled WGS sequence"/>
</dbReference>
<keyword evidence="3" id="KW-0614">Plasmid</keyword>
<keyword evidence="1" id="KW-0472">Membrane</keyword>
<evidence type="ECO:0000256" key="1">
    <source>
        <dbReference type="SAM" id="Phobius"/>
    </source>
</evidence>
<evidence type="ECO:0000313" key="2">
    <source>
        <dbReference type="EMBL" id="KAA8797963.1"/>
    </source>
</evidence>